<evidence type="ECO:0000259" key="11">
    <source>
        <dbReference type="Pfam" id="PF02883"/>
    </source>
</evidence>
<feature type="region of interest" description="Disordered" evidence="9">
    <location>
        <begin position="663"/>
        <end position="761"/>
    </location>
</feature>
<dbReference type="AlphaFoldDB" id="A0A6U8XFP0"/>
<organism evidence="12">
    <name type="scientific">Zooxanthella nutricula</name>
    <dbReference type="NCBI Taxonomy" id="1333877"/>
    <lineage>
        <taxon>Eukaryota</taxon>
        <taxon>Sar</taxon>
        <taxon>Alveolata</taxon>
        <taxon>Dinophyceae</taxon>
        <taxon>Peridiniales</taxon>
        <taxon>Peridiniales incertae sedis</taxon>
        <taxon>Zooxanthella</taxon>
    </lineage>
</organism>
<keyword evidence="4 7" id="KW-0653">Protein transport</keyword>
<dbReference type="InterPro" id="IPR009028">
    <property type="entry name" value="Coatomer/calthrin_app_sub_C"/>
</dbReference>
<dbReference type="GO" id="GO:0030122">
    <property type="term" value="C:AP-2 adaptor complex"/>
    <property type="evidence" value="ECO:0007669"/>
    <property type="project" value="InterPro"/>
</dbReference>
<evidence type="ECO:0000256" key="4">
    <source>
        <dbReference type="ARBA" id="ARBA00022927"/>
    </source>
</evidence>
<keyword evidence="6 7" id="KW-0168">Coated pit</keyword>
<dbReference type="Gene3D" id="3.30.310.10">
    <property type="entry name" value="TATA-Binding Protein"/>
    <property type="match status" value="1"/>
</dbReference>
<feature type="domain" description="Clathrin/coatomer adaptor adaptin-like N-terminal" evidence="10">
    <location>
        <begin position="44"/>
        <end position="633"/>
    </location>
</feature>
<dbReference type="InterPro" id="IPR012295">
    <property type="entry name" value="TBP_dom_sf"/>
</dbReference>
<dbReference type="InterPro" id="IPR017104">
    <property type="entry name" value="AP2_complex_asu"/>
</dbReference>
<name>A0A6U8XFP0_9DINO</name>
<sequence length="1003" mass="111181">MAMKGIQAAARGAQEALGIESPSHMKGLQVFIADIRNCPNKEQEEKRVEKELSKIRLKFTNTKAVSGYDKKKYVWKLLYAYMLGYDVDFGHLQAVELCSSNKFSEKTAGYLAVSLLLSDNAEILRLIVNSIKNDMNSHIEHVAALALNTVANIGGAEFADNLFGDISRLLLNSQTRLSPYIQRKACICLLRLYRKDNEMLQPDVWRMKLATMFSDRDIGLLTSVSGFMLGILEMGTHPVQEWAEIVPAVGGCLQNLVQGECPDHYEYYHVPAPWLQTKLLRILQFFPTQVFGADTLQRINAVLYSILTKPTTQRTAPAPGGTIKKRGKADAERQNRSNAEHCVLFEAMNLMIELGDRCEPDTLRTSAGLLGAFISSTDPNIRYLGLETMARLAINPNMHEHLDRYKNLILEKMYEPDISIRRQALNLLYALCRPENWQQIVDQLLELLGVSDALLQEELVLKIAILAERNAPNFTWYVDVVFRMLESAPESVSDEVWYRVVQVVTGFEDGTSEQEKQRLQAHAAGKAFQNLSSQRAMIHETLVKLASYCIGEFGHLLPQNVPPKAKFDCMIRHFQRVGPAAKDIILLASAKLLNANPEHLKQSVVPMLEDLQESQDVELQQRSCELLMMLRNSEELLDHVLFTMPVYAESVQVNNPLTQRLKFQSKSRAHTRAQLEEAAKSEGGMLKAGAGRGGKSPKGGDDSNRASDPSGGFGGISPRGGPQGQSPRKYQGSESSGSDSSDEGKGKGGAPPGGGGPRELWQNLCIMPTGRLYTSNSLNIELKQEYNTSVGRLTFMFINPGKDHIGNIRVLIPEVPYLKVQEFQAPPATLAPGQQAHHLVQVTCMRPFLQPAKYNVEYCDRPGGQPIKLPLLMPAVMTKFTTPAQLAMPQFRQHYEGFSGQGQEHVTVGQAKVNPNQWPNFIEKGFNMGLVPGSEPSHAMAAGTFHTGTPDPSKPGQMMTVPTLVRFEYKPEGNAIRITVRSAHGEVSQSLGQIIASHLANVA</sequence>
<feature type="binding site" evidence="8">
    <location>
        <position position="58"/>
    </location>
    <ligand>
        <name>a 1,2-diacyl-sn-glycero-3-phospho-(1D-myo-inositol-3,4,5-trisphosphate)</name>
        <dbReference type="ChEBI" id="CHEBI:57836"/>
    </ligand>
</feature>
<dbReference type="InterPro" id="IPR050840">
    <property type="entry name" value="Adaptor_Complx_Large_Subunit"/>
</dbReference>
<comment type="subcellular location">
    <subcellularLocation>
        <location evidence="1">Membrane</location>
        <location evidence="1">Coated pit</location>
        <topology evidence="1">Peripheral membrane protein</topology>
        <orientation evidence="1">Cytoplasmic side</orientation>
    </subcellularLocation>
</comment>
<feature type="compositionally biased region" description="Gly residues" evidence="9">
    <location>
        <begin position="747"/>
        <end position="757"/>
    </location>
</feature>
<keyword evidence="5 7" id="KW-0472">Membrane</keyword>
<dbReference type="InterPro" id="IPR013041">
    <property type="entry name" value="Clathrin_app_Ig-like_sf"/>
</dbReference>
<evidence type="ECO:0000256" key="5">
    <source>
        <dbReference type="ARBA" id="ARBA00023136"/>
    </source>
</evidence>
<feature type="compositionally biased region" description="Low complexity" evidence="9">
    <location>
        <begin position="724"/>
        <end position="739"/>
    </location>
</feature>
<evidence type="ECO:0000256" key="7">
    <source>
        <dbReference type="PIRNR" id="PIRNR037091"/>
    </source>
</evidence>
<dbReference type="InterPro" id="IPR008152">
    <property type="entry name" value="Clathrin_a/b/g-adaptin_app_Ig"/>
</dbReference>
<evidence type="ECO:0000256" key="6">
    <source>
        <dbReference type="ARBA" id="ARBA00023176"/>
    </source>
</evidence>
<proteinExistence type="inferred from homology"/>
<dbReference type="EMBL" id="HBGW01012209">
    <property type="protein sequence ID" value="CAD9514594.1"/>
    <property type="molecule type" value="Transcribed_RNA"/>
</dbReference>
<feature type="domain" description="Clathrin adaptor alpha/beta/gamma-adaptin appendage Ig-like subdomain" evidence="11">
    <location>
        <begin position="769"/>
        <end position="859"/>
    </location>
</feature>
<dbReference type="InterPro" id="IPR002553">
    <property type="entry name" value="Clathrin/coatomer_adapt-like_N"/>
</dbReference>
<reference evidence="12" key="1">
    <citation type="submission" date="2021-01" db="EMBL/GenBank/DDBJ databases">
        <authorList>
            <person name="Corre E."/>
            <person name="Pelletier E."/>
            <person name="Niang G."/>
            <person name="Scheremetjew M."/>
            <person name="Finn R."/>
            <person name="Kale V."/>
            <person name="Holt S."/>
            <person name="Cochrane G."/>
            <person name="Meng A."/>
            <person name="Brown T."/>
            <person name="Cohen L."/>
        </authorList>
    </citation>
    <scope>NUCLEOTIDE SEQUENCE</scope>
    <source>
        <strain evidence="12">RCC3387</strain>
    </source>
</reference>
<protein>
    <recommendedName>
        <fullName evidence="7">AP-2 complex subunit alpha</fullName>
    </recommendedName>
</protein>
<comment type="function">
    <text evidence="7">Adaptins are components of the adaptor complexes which link clathrin to receptors in coated vesicles. Clathrin-associated protein complexes are believed to interact with the cytoplasmic tails of membrane proteins, leading to their selection and concentration.</text>
</comment>
<comment type="similarity">
    <text evidence="7">Belongs to the adaptor complexes large subunit family.</text>
</comment>
<dbReference type="GO" id="GO:0006886">
    <property type="term" value="P:intracellular protein transport"/>
    <property type="evidence" value="ECO:0007669"/>
    <property type="project" value="UniProtKB-UniRule"/>
</dbReference>
<evidence type="ECO:0000256" key="1">
    <source>
        <dbReference type="ARBA" id="ARBA00004277"/>
    </source>
</evidence>
<feature type="compositionally biased region" description="Gly residues" evidence="9">
    <location>
        <begin position="711"/>
        <end position="723"/>
    </location>
</feature>
<dbReference type="SUPFAM" id="SSF49348">
    <property type="entry name" value="Clathrin adaptor appendage domain"/>
    <property type="match status" value="1"/>
</dbReference>
<dbReference type="GO" id="GO:0072583">
    <property type="term" value="P:clathrin-dependent endocytosis"/>
    <property type="evidence" value="ECO:0007669"/>
    <property type="project" value="InterPro"/>
</dbReference>
<evidence type="ECO:0000259" key="10">
    <source>
        <dbReference type="Pfam" id="PF01602"/>
    </source>
</evidence>
<dbReference type="PIRSF" id="PIRSF037091">
    <property type="entry name" value="AP2_complex_alpha"/>
    <property type="match status" value="1"/>
</dbReference>
<feature type="binding site" evidence="8">
    <location>
        <begin position="72"/>
        <end position="76"/>
    </location>
    <ligand>
        <name>a 1,2-diacyl-sn-glycero-3-phospho-(1D-myo-inositol-3,4,5-trisphosphate)</name>
        <dbReference type="ChEBI" id="CHEBI:57836"/>
    </ligand>
</feature>
<dbReference type="Gene3D" id="1.25.10.10">
    <property type="entry name" value="Leucine-rich Repeat Variant"/>
    <property type="match status" value="1"/>
</dbReference>
<dbReference type="SUPFAM" id="SSF48371">
    <property type="entry name" value="ARM repeat"/>
    <property type="match status" value="1"/>
</dbReference>
<evidence type="ECO:0000256" key="9">
    <source>
        <dbReference type="SAM" id="MobiDB-lite"/>
    </source>
</evidence>
<dbReference type="GO" id="GO:0035615">
    <property type="term" value="F:clathrin adaptor activity"/>
    <property type="evidence" value="ECO:0007669"/>
    <property type="project" value="InterPro"/>
</dbReference>
<dbReference type="SUPFAM" id="SSF55711">
    <property type="entry name" value="Subdomain of clathrin and coatomer appendage domain"/>
    <property type="match status" value="1"/>
</dbReference>
<evidence type="ECO:0000256" key="8">
    <source>
        <dbReference type="PIRSR" id="PIRSR037091-1"/>
    </source>
</evidence>
<feature type="binding site" evidence="8">
    <location>
        <position position="68"/>
    </location>
    <ligand>
        <name>a 1,2-diacyl-sn-glycero-3-phospho-(1D-myo-inositol-3,4,5-trisphosphate)</name>
        <dbReference type="ChEBI" id="CHEBI:57836"/>
    </ligand>
</feature>
<dbReference type="PANTHER" id="PTHR22780">
    <property type="entry name" value="ADAPTIN, ALPHA/GAMMA/EPSILON"/>
    <property type="match status" value="1"/>
</dbReference>
<feature type="region of interest" description="Disordered" evidence="9">
    <location>
        <begin position="313"/>
        <end position="335"/>
    </location>
</feature>
<dbReference type="InterPro" id="IPR016024">
    <property type="entry name" value="ARM-type_fold"/>
</dbReference>
<accession>A0A6U8XFP0</accession>
<dbReference type="InterPro" id="IPR011989">
    <property type="entry name" value="ARM-like"/>
</dbReference>
<keyword evidence="2 7" id="KW-0813">Transport</keyword>
<evidence type="ECO:0000313" key="12">
    <source>
        <dbReference type="EMBL" id="CAD9514594.1"/>
    </source>
</evidence>
<gene>
    <name evidence="12" type="ORF">BRAN1462_LOCUS7764</name>
</gene>
<dbReference type="Pfam" id="PF01602">
    <property type="entry name" value="Adaptin_N"/>
    <property type="match status" value="1"/>
</dbReference>
<keyword evidence="3 7" id="KW-0254">Endocytosis</keyword>
<evidence type="ECO:0000256" key="3">
    <source>
        <dbReference type="ARBA" id="ARBA00022583"/>
    </source>
</evidence>
<dbReference type="Gene3D" id="2.60.40.1230">
    <property type="match status" value="1"/>
</dbReference>
<dbReference type="Pfam" id="PF02883">
    <property type="entry name" value="Alpha_adaptinC2"/>
    <property type="match status" value="1"/>
</dbReference>
<evidence type="ECO:0000256" key="2">
    <source>
        <dbReference type="ARBA" id="ARBA00022448"/>
    </source>
</evidence>